<keyword evidence="9" id="KW-1185">Reference proteome</keyword>
<dbReference type="InterPro" id="IPR036390">
    <property type="entry name" value="WH_DNA-bd_sf"/>
</dbReference>
<dbReference type="Pfam" id="PF00392">
    <property type="entry name" value="GntR"/>
    <property type="match status" value="1"/>
</dbReference>
<dbReference type="InterPro" id="IPR015424">
    <property type="entry name" value="PyrdxlP-dep_Trfase"/>
</dbReference>
<dbReference type="InterPro" id="IPR000524">
    <property type="entry name" value="Tscrpt_reg_HTH_GntR"/>
</dbReference>
<dbReference type="EMBL" id="JACDUR010000002">
    <property type="protein sequence ID" value="MBA2891222.1"/>
    <property type="molecule type" value="Genomic_DNA"/>
</dbReference>
<dbReference type="GO" id="GO:0003677">
    <property type="term" value="F:DNA binding"/>
    <property type="evidence" value="ECO:0007669"/>
    <property type="project" value="UniProtKB-KW"/>
</dbReference>
<evidence type="ECO:0000256" key="2">
    <source>
        <dbReference type="ARBA" id="ARBA00022898"/>
    </source>
</evidence>
<feature type="compositionally biased region" description="Low complexity" evidence="6">
    <location>
        <begin position="85"/>
        <end position="106"/>
    </location>
</feature>
<dbReference type="PANTHER" id="PTHR46577">
    <property type="entry name" value="HTH-TYPE TRANSCRIPTIONAL REGULATORY PROTEIN GABR"/>
    <property type="match status" value="1"/>
</dbReference>
<dbReference type="RefSeq" id="WP_220133429.1">
    <property type="nucleotide sequence ID" value="NZ_BAABAM010000012.1"/>
</dbReference>
<dbReference type="CDD" id="cd00609">
    <property type="entry name" value="AAT_like"/>
    <property type="match status" value="1"/>
</dbReference>
<name>A0A7W0CHB8_9ACTN</name>
<dbReference type="PANTHER" id="PTHR46577:SF1">
    <property type="entry name" value="HTH-TYPE TRANSCRIPTIONAL REGULATORY PROTEIN GABR"/>
    <property type="match status" value="1"/>
</dbReference>
<keyword evidence="8" id="KW-0808">Transferase</keyword>
<gene>
    <name evidence="8" type="ORF">HNR30_002563</name>
</gene>
<keyword evidence="3" id="KW-0805">Transcription regulation</keyword>
<evidence type="ECO:0000256" key="4">
    <source>
        <dbReference type="ARBA" id="ARBA00023125"/>
    </source>
</evidence>
<dbReference type="InterPro" id="IPR004839">
    <property type="entry name" value="Aminotransferase_I/II_large"/>
</dbReference>
<evidence type="ECO:0000259" key="7">
    <source>
        <dbReference type="PROSITE" id="PS50949"/>
    </source>
</evidence>
<feature type="region of interest" description="Disordered" evidence="6">
    <location>
        <begin position="85"/>
        <end position="121"/>
    </location>
</feature>
<dbReference type="CDD" id="cd07377">
    <property type="entry name" value="WHTH_GntR"/>
    <property type="match status" value="1"/>
</dbReference>
<dbReference type="InterPro" id="IPR015421">
    <property type="entry name" value="PyrdxlP-dep_Trfase_major"/>
</dbReference>
<dbReference type="InterPro" id="IPR051446">
    <property type="entry name" value="HTH_trans_reg/aminotransferase"/>
</dbReference>
<dbReference type="InterPro" id="IPR036388">
    <property type="entry name" value="WH-like_DNA-bd_sf"/>
</dbReference>
<comment type="caution">
    <text evidence="8">The sequence shown here is derived from an EMBL/GenBank/DDBJ whole genome shotgun (WGS) entry which is preliminary data.</text>
</comment>
<reference evidence="8 9" key="1">
    <citation type="submission" date="2020-07" db="EMBL/GenBank/DDBJ databases">
        <title>Genomic Encyclopedia of Type Strains, Phase IV (KMG-IV): sequencing the most valuable type-strain genomes for metagenomic binning, comparative biology and taxonomic classification.</title>
        <authorList>
            <person name="Goeker M."/>
        </authorList>
    </citation>
    <scope>NUCLEOTIDE SEQUENCE [LARGE SCALE GENOMIC DNA]</scope>
    <source>
        <strain evidence="8 9">DSM 45533</strain>
    </source>
</reference>
<dbReference type="GO" id="GO:0008483">
    <property type="term" value="F:transaminase activity"/>
    <property type="evidence" value="ECO:0007669"/>
    <property type="project" value="UniProtKB-KW"/>
</dbReference>
<evidence type="ECO:0000256" key="3">
    <source>
        <dbReference type="ARBA" id="ARBA00023015"/>
    </source>
</evidence>
<keyword evidence="4" id="KW-0238">DNA-binding</keyword>
<keyword evidence="2" id="KW-0663">Pyridoxal phosphate</keyword>
<accession>A0A7W0CHB8</accession>
<sequence length="493" mass="52782">MSLDRSAGQTLGHQLQEHLREAIRSGRLQPGERLPSSRRLAQQLGLSRGLVVETYEQLRAEGYLEADTGSGTSVASRATFTATSTATSPAVSSIASRPSPQQQPPGRRIPPHDERPGRTPELIDFEYGIPDLASFPMSDWAWALADTARTMPSAQLGDDLDAGSLRLREVVTSYHRRLRAGCAAPDNAIIVGGFRHGLNIVLGALARRGITHLGLEDPGPREHDVIAGRAGLGVVAVPVDDHGLDVARLRASPARAVLVTPAHQCPTGALLSSQRRRDLVAWAQEVDGVIVEDDYDAEFRYDRQPVGSLQGLAPEHVIALGSVSKTLAPAIKIGWMLVPPPLVTQLRQDMRLTSRGVPVLDQFALAALIESGRFDRHLRRMRTLYATRRATLSAAVEAALPKLRLTGLAAGCHALLRLPDDLREAAVVAAAQRRSVRVRGLSDYRVGVGSAGNAAASPLGPALVLGFGNVNESRIRRGVDALAKALTELNATS</sequence>
<evidence type="ECO:0000313" key="9">
    <source>
        <dbReference type="Proteomes" id="UP000530928"/>
    </source>
</evidence>
<evidence type="ECO:0000313" key="8">
    <source>
        <dbReference type="EMBL" id="MBA2891222.1"/>
    </source>
</evidence>
<dbReference type="PROSITE" id="PS50949">
    <property type="entry name" value="HTH_GNTR"/>
    <property type="match status" value="1"/>
</dbReference>
<dbReference type="Gene3D" id="3.40.640.10">
    <property type="entry name" value="Type I PLP-dependent aspartate aminotransferase-like (Major domain)"/>
    <property type="match status" value="1"/>
</dbReference>
<dbReference type="SUPFAM" id="SSF46785">
    <property type="entry name" value="Winged helix' DNA-binding domain"/>
    <property type="match status" value="1"/>
</dbReference>
<dbReference type="Gene3D" id="1.10.10.10">
    <property type="entry name" value="Winged helix-like DNA-binding domain superfamily/Winged helix DNA-binding domain"/>
    <property type="match status" value="1"/>
</dbReference>
<evidence type="ECO:0000256" key="1">
    <source>
        <dbReference type="ARBA" id="ARBA00005384"/>
    </source>
</evidence>
<comment type="similarity">
    <text evidence="1">In the C-terminal section; belongs to the class-I pyridoxal-phosphate-dependent aminotransferase family.</text>
</comment>
<dbReference type="Pfam" id="PF00155">
    <property type="entry name" value="Aminotran_1_2"/>
    <property type="match status" value="1"/>
</dbReference>
<protein>
    <submittedName>
        <fullName evidence="8">GntR family transcriptional regulator/MocR family aminotransferase</fullName>
    </submittedName>
</protein>
<feature type="domain" description="HTH gntR-type" evidence="7">
    <location>
        <begin position="9"/>
        <end position="77"/>
    </location>
</feature>
<proteinExistence type="inferred from homology"/>
<dbReference type="GO" id="GO:0003700">
    <property type="term" value="F:DNA-binding transcription factor activity"/>
    <property type="evidence" value="ECO:0007669"/>
    <property type="project" value="InterPro"/>
</dbReference>
<dbReference type="SUPFAM" id="SSF53383">
    <property type="entry name" value="PLP-dependent transferases"/>
    <property type="match status" value="1"/>
</dbReference>
<evidence type="ECO:0000256" key="5">
    <source>
        <dbReference type="ARBA" id="ARBA00023163"/>
    </source>
</evidence>
<evidence type="ECO:0000256" key="6">
    <source>
        <dbReference type="SAM" id="MobiDB-lite"/>
    </source>
</evidence>
<dbReference type="Proteomes" id="UP000530928">
    <property type="component" value="Unassembled WGS sequence"/>
</dbReference>
<dbReference type="PRINTS" id="PR00035">
    <property type="entry name" value="HTHGNTR"/>
</dbReference>
<keyword evidence="5" id="KW-0804">Transcription</keyword>
<dbReference type="GO" id="GO:0030170">
    <property type="term" value="F:pyridoxal phosphate binding"/>
    <property type="evidence" value="ECO:0007669"/>
    <property type="project" value="InterPro"/>
</dbReference>
<dbReference type="AlphaFoldDB" id="A0A7W0CHB8"/>
<keyword evidence="8" id="KW-0032">Aminotransferase</keyword>
<organism evidence="8 9">
    <name type="scientific">Nonomuraea soli</name>
    <dbReference type="NCBI Taxonomy" id="1032476"/>
    <lineage>
        <taxon>Bacteria</taxon>
        <taxon>Bacillati</taxon>
        <taxon>Actinomycetota</taxon>
        <taxon>Actinomycetes</taxon>
        <taxon>Streptosporangiales</taxon>
        <taxon>Streptosporangiaceae</taxon>
        <taxon>Nonomuraea</taxon>
    </lineage>
</organism>
<dbReference type="SMART" id="SM00345">
    <property type="entry name" value="HTH_GNTR"/>
    <property type="match status" value="1"/>
</dbReference>